<dbReference type="Gene3D" id="3.10.20.30">
    <property type="match status" value="1"/>
</dbReference>
<sequence>MKIRLHNPRREVETTGPLRASDLCKQLGLNRESVLLIRGDELVTGDALLQEEDVVEVRPVISGG</sequence>
<evidence type="ECO:0000313" key="1">
    <source>
        <dbReference type="EMBL" id="SHL37997.1"/>
    </source>
</evidence>
<dbReference type="InterPro" id="IPR003749">
    <property type="entry name" value="ThiS/MoaD-like"/>
</dbReference>
<reference evidence="1 2" key="1">
    <citation type="submission" date="2016-11" db="EMBL/GenBank/DDBJ databases">
        <authorList>
            <person name="Jaros S."/>
            <person name="Januszkiewicz K."/>
            <person name="Wedrychowicz H."/>
        </authorList>
    </citation>
    <scope>NUCLEOTIDE SEQUENCE [LARGE SCALE GENOMIC DNA]</scope>
    <source>
        <strain evidence="1 2">DSM 43832</strain>
    </source>
</reference>
<dbReference type="EMBL" id="FRAP01000026">
    <property type="protein sequence ID" value="SHL37997.1"/>
    <property type="molecule type" value="Genomic_DNA"/>
</dbReference>
<dbReference type="OrthoDB" id="9799338at2"/>
<dbReference type="SUPFAM" id="SSF54285">
    <property type="entry name" value="MoaD/ThiS"/>
    <property type="match status" value="1"/>
</dbReference>
<accession>A0A1M7A5J8</accession>
<protein>
    <submittedName>
        <fullName evidence="1">Sulfur carrier protein</fullName>
    </submittedName>
</protein>
<dbReference type="InterPro" id="IPR016155">
    <property type="entry name" value="Mopterin_synth/thiamin_S_b"/>
</dbReference>
<name>A0A1M7A5J8_PSETH</name>
<dbReference type="InterPro" id="IPR012675">
    <property type="entry name" value="Beta-grasp_dom_sf"/>
</dbReference>
<dbReference type="Pfam" id="PF02597">
    <property type="entry name" value="ThiS"/>
    <property type="match status" value="1"/>
</dbReference>
<dbReference type="RefSeq" id="WP_073460111.1">
    <property type="nucleotide sequence ID" value="NZ_CALGVN010000049.1"/>
</dbReference>
<proteinExistence type="predicted"/>
<dbReference type="STRING" id="1848.SAMN05443637_12627"/>
<evidence type="ECO:0000313" key="2">
    <source>
        <dbReference type="Proteomes" id="UP000184363"/>
    </source>
</evidence>
<gene>
    <name evidence="1" type="ORF">SAMN05443637_12627</name>
</gene>
<organism evidence="1 2">
    <name type="scientific">Pseudonocardia thermophila</name>
    <dbReference type="NCBI Taxonomy" id="1848"/>
    <lineage>
        <taxon>Bacteria</taxon>
        <taxon>Bacillati</taxon>
        <taxon>Actinomycetota</taxon>
        <taxon>Actinomycetes</taxon>
        <taxon>Pseudonocardiales</taxon>
        <taxon>Pseudonocardiaceae</taxon>
        <taxon>Pseudonocardia</taxon>
    </lineage>
</organism>
<keyword evidence="2" id="KW-1185">Reference proteome</keyword>
<dbReference type="Proteomes" id="UP000184363">
    <property type="component" value="Unassembled WGS sequence"/>
</dbReference>
<dbReference type="AlphaFoldDB" id="A0A1M7A5J8"/>